<gene>
    <name evidence="1" type="ORF">SDC9_181845</name>
</gene>
<comment type="caution">
    <text evidence="1">The sequence shown here is derived from an EMBL/GenBank/DDBJ whole genome shotgun (WGS) entry which is preliminary data.</text>
</comment>
<evidence type="ECO:0000313" key="1">
    <source>
        <dbReference type="EMBL" id="MPN34352.1"/>
    </source>
</evidence>
<protein>
    <submittedName>
        <fullName evidence="1">Uncharacterized protein</fullName>
    </submittedName>
</protein>
<proteinExistence type="predicted"/>
<accession>A0A645H7L2</accession>
<dbReference type="AlphaFoldDB" id="A0A645H7L2"/>
<sequence length="142" mass="15745">MVSAGCEAFVLPEKLAAEGEFLKVENRIGRGVFAIMSVDGRPLAEASRLLLLHLTDSQRNKVKFSGEAMTQLESWGELPHLARRGEAEIMLKTPGNYKLYPVDTAGKRLTEIPLTRDGNSLRFPAKVFTPDGPVFAYELVRQ</sequence>
<dbReference type="EMBL" id="VSSQ01087344">
    <property type="protein sequence ID" value="MPN34352.1"/>
    <property type="molecule type" value="Genomic_DNA"/>
</dbReference>
<name>A0A645H7L2_9ZZZZ</name>
<reference evidence="1" key="1">
    <citation type="submission" date="2019-08" db="EMBL/GenBank/DDBJ databases">
        <authorList>
            <person name="Kucharzyk K."/>
            <person name="Murdoch R.W."/>
            <person name="Higgins S."/>
            <person name="Loffler F."/>
        </authorList>
    </citation>
    <scope>NUCLEOTIDE SEQUENCE</scope>
</reference>
<organism evidence="1">
    <name type="scientific">bioreactor metagenome</name>
    <dbReference type="NCBI Taxonomy" id="1076179"/>
    <lineage>
        <taxon>unclassified sequences</taxon>
        <taxon>metagenomes</taxon>
        <taxon>ecological metagenomes</taxon>
    </lineage>
</organism>